<dbReference type="PANTHER" id="PTHR43794:SF11">
    <property type="entry name" value="AMIDOHYDROLASE-RELATED DOMAIN-CONTAINING PROTEIN"/>
    <property type="match status" value="1"/>
</dbReference>
<evidence type="ECO:0000256" key="1">
    <source>
        <dbReference type="ARBA" id="ARBA00006745"/>
    </source>
</evidence>
<sequence>MTPRRTLLRGALALVGDELSFDRQPRDVLVADGRILAIEPAGRIEHADEVIELPQRLLAPGLVNGHQHSHEHFQRGRTENLPLELWMHLVRTRIPVKLTPRQVYLRTMIGAIESLRTGCTTLVDDLALGPAIARDQIDAALQAYDDAGVRALVGFAMMDTPIVDNFPFVDELVPAELLAELRATPRPSTDAQLALVQELAAARHPQQRRVGVLVSASAPQRCTDHYLKRLRALADELALPVITHVQETRLQVVTGQLFHGSTLVEHLDRIGFLKPATSLIHAVWLNPREIAALAESGATAQHNPWSNLLLGSGVQPVRELLEAGVNVSLGSDGSCSTVTTNMLQTVGSAAGLSKLRGDEPSRWLSAREAWHAGTLAGGRALGFGDSLGSLRVGARADLVGYRLDSVSFTPFNDPLRQLAYAERGAGVDFAMVDGEVAMRSSRLTRIDEAALLAEIEHEFHGLADRYREAEASTAPVLAAMEAIYRRSLTLPVAGDTFAARLAPLNPA</sequence>
<dbReference type="InterPro" id="IPR050287">
    <property type="entry name" value="MTA/SAH_deaminase"/>
</dbReference>
<gene>
    <name evidence="4" type="ORF">RXV79_14870</name>
</gene>
<dbReference type="InterPro" id="IPR011059">
    <property type="entry name" value="Metal-dep_hydrolase_composite"/>
</dbReference>
<evidence type="ECO:0000259" key="3">
    <source>
        <dbReference type="Pfam" id="PF01979"/>
    </source>
</evidence>
<comment type="similarity">
    <text evidence="1">Belongs to the metallo-dependent hydrolases superfamily. ATZ/TRZ family.</text>
</comment>
<dbReference type="SUPFAM" id="SSF51556">
    <property type="entry name" value="Metallo-dependent hydrolases"/>
    <property type="match status" value="1"/>
</dbReference>
<dbReference type="SUPFAM" id="SSF51338">
    <property type="entry name" value="Composite domain of metallo-dependent hydrolases"/>
    <property type="match status" value="1"/>
</dbReference>
<evidence type="ECO:0000256" key="2">
    <source>
        <dbReference type="ARBA" id="ARBA00022801"/>
    </source>
</evidence>
<organism evidence="4 5">
    <name type="scientific">Piscinibacter gummiphilus</name>
    <dbReference type="NCBI Taxonomy" id="946333"/>
    <lineage>
        <taxon>Bacteria</taxon>
        <taxon>Pseudomonadati</taxon>
        <taxon>Pseudomonadota</taxon>
        <taxon>Betaproteobacteria</taxon>
        <taxon>Burkholderiales</taxon>
        <taxon>Sphaerotilaceae</taxon>
        <taxon>Piscinibacter</taxon>
    </lineage>
</organism>
<name>A0ABZ0CTF1_9BURK</name>
<dbReference type="Gene3D" id="3.20.20.140">
    <property type="entry name" value="Metal-dependent hydrolases"/>
    <property type="match status" value="1"/>
</dbReference>
<evidence type="ECO:0000313" key="5">
    <source>
        <dbReference type="Proteomes" id="UP001303946"/>
    </source>
</evidence>
<dbReference type="Gene3D" id="2.30.40.10">
    <property type="entry name" value="Urease, subunit C, domain 1"/>
    <property type="match status" value="1"/>
</dbReference>
<proteinExistence type="inferred from homology"/>
<reference evidence="4 5" key="1">
    <citation type="submission" date="2023-10" db="EMBL/GenBank/DDBJ databases">
        <title>Bacteria for the degradation of biodegradable plastic PBAT(Polybutylene adipate terephthalate).</title>
        <authorList>
            <person name="Weon H.-Y."/>
            <person name="Yeon J."/>
        </authorList>
    </citation>
    <scope>NUCLEOTIDE SEQUENCE [LARGE SCALE GENOMIC DNA]</scope>
    <source>
        <strain evidence="4 5">SBD 7-3</strain>
    </source>
</reference>
<keyword evidence="2" id="KW-0378">Hydrolase</keyword>
<protein>
    <submittedName>
        <fullName evidence="4">Amidohydrolase family protein</fullName>
    </submittedName>
</protein>
<dbReference type="RefSeq" id="WP_316698564.1">
    <property type="nucleotide sequence ID" value="NZ_CP136336.1"/>
</dbReference>
<dbReference type="PANTHER" id="PTHR43794">
    <property type="entry name" value="AMINOHYDROLASE SSNA-RELATED"/>
    <property type="match status" value="1"/>
</dbReference>
<dbReference type="InterPro" id="IPR032466">
    <property type="entry name" value="Metal_Hydrolase"/>
</dbReference>
<dbReference type="Pfam" id="PF01979">
    <property type="entry name" value="Amidohydro_1"/>
    <property type="match status" value="1"/>
</dbReference>
<accession>A0ABZ0CTF1</accession>
<dbReference type="InterPro" id="IPR006680">
    <property type="entry name" value="Amidohydro-rel"/>
</dbReference>
<keyword evidence="5" id="KW-1185">Reference proteome</keyword>
<feature type="domain" description="Amidohydrolase-related" evidence="3">
    <location>
        <begin position="58"/>
        <end position="436"/>
    </location>
</feature>
<dbReference type="Proteomes" id="UP001303946">
    <property type="component" value="Chromosome"/>
</dbReference>
<evidence type="ECO:0000313" key="4">
    <source>
        <dbReference type="EMBL" id="WOB06207.1"/>
    </source>
</evidence>
<dbReference type="EMBL" id="CP136336">
    <property type="protein sequence ID" value="WOB06207.1"/>
    <property type="molecule type" value="Genomic_DNA"/>
</dbReference>